<dbReference type="GO" id="GO:0016020">
    <property type="term" value="C:membrane"/>
    <property type="evidence" value="ECO:0007669"/>
    <property type="project" value="UniProtKB-SubCell"/>
</dbReference>
<dbReference type="STRING" id="545694.TREPR_3193"/>
<evidence type="ECO:0000256" key="2">
    <source>
        <dbReference type="ARBA" id="ARBA00022692"/>
    </source>
</evidence>
<dbReference type="InterPro" id="IPR023494">
    <property type="entry name" value="Cyt_c_bgen_Ccs1/CcsB/ResB"/>
</dbReference>
<evidence type="ECO:0000313" key="8">
    <source>
        <dbReference type="EMBL" id="AEF84128.1"/>
    </source>
</evidence>
<evidence type="ECO:0000256" key="1">
    <source>
        <dbReference type="ARBA" id="ARBA00004141"/>
    </source>
</evidence>
<dbReference type="HOGENOM" id="CLU_1175016_0_0_12"/>
<evidence type="ECO:0000256" key="3">
    <source>
        <dbReference type="ARBA" id="ARBA00022748"/>
    </source>
</evidence>
<keyword evidence="3" id="KW-0201">Cytochrome c-type biogenesis</keyword>
<keyword evidence="9" id="KW-1185">Reference proteome</keyword>
<reference evidence="9" key="1">
    <citation type="submission" date="2009-12" db="EMBL/GenBank/DDBJ databases">
        <title>Complete sequence of Treponema primitia strain ZAS-2.</title>
        <authorList>
            <person name="Tetu S.G."/>
            <person name="Matson E."/>
            <person name="Ren Q."/>
            <person name="Seshadri R."/>
            <person name="Elbourne L."/>
            <person name="Hassan K.A."/>
            <person name="Durkin A."/>
            <person name="Radune D."/>
            <person name="Mohamoud Y."/>
            <person name="Shay R."/>
            <person name="Jin S."/>
            <person name="Zhang X."/>
            <person name="Lucey K."/>
            <person name="Ballor N.R."/>
            <person name="Ottesen E."/>
            <person name="Rosenthal R."/>
            <person name="Allen A."/>
            <person name="Leadbetter J.R."/>
            <person name="Paulsen I.T."/>
        </authorList>
    </citation>
    <scope>NUCLEOTIDE SEQUENCE [LARGE SCALE GENOMIC DNA]</scope>
    <source>
        <strain evidence="9">ATCC BAA-887 / DSM 12427 / ZAS-2</strain>
    </source>
</reference>
<feature type="transmembrane region" description="Helical" evidence="6">
    <location>
        <begin position="45"/>
        <end position="64"/>
    </location>
</feature>
<keyword evidence="4 6" id="KW-1133">Transmembrane helix</keyword>
<reference evidence="8 9" key="2">
    <citation type="journal article" date="2011" name="ISME J.">
        <title>RNA-seq reveals cooperative metabolic interactions between two termite-gut spirochete species in co-culture.</title>
        <authorList>
            <person name="Rosenthal A.Z."/>
            <person name="Matson E.G."/>
            <person name="Eldar A."/>
            <person name="Leadbetter J.R."/>
        </authorList>
    </citation>
    <scope>NUCLEOTIDE SEQUENCE [LARGE SCALE GENOMIC DNA]</scope>
    <source>
        <strain evidence="9">ATCC BAA-887 / DSM 12427 / ZAS-2</strain>
    </source>
</reference>
<dbReference type="RefSeq" id="WP_015707072.1">
    <property type="nucleotide sequence ID" value="NC_015578.1"/>
</dbReference>
<gene>
    <name evidence="8" type="ordered locus">TREPR_3193</name>
</gene>
<evidence type="ECO:0000259" key="7">
    <source>
        <dbReference type="Pfam" id="PF05140"/>
    </source>
</evidence>
<dbReference type="Proteomes" id="UP000009223">
    <property type="component" value="Chromosome"/>
</dbReference>
<dbReference type="OrthoDB" id="369597at2"/>
<dbReference type="KEGG" id="tpi:TREPR_3193"/>
<dbReference type="Pfam" id="PF05140">
    <property type="entry name" value="ResB"/>
    <property type="match status" value="1"/>
</dbReference>
<feature type="transmembrane region" description="Helical" evidence="6">
    <location>
        <begin position="198"/>
        <end position="219"/>
    </location>
</feature>
<dbReference type="eggNOG" id="COG1333">
    <property type="taxonomic scope" value="Bacteria"/>
</dbReference>
<keyword evidence="2 6" id="KW-0812">Transmembrane</keyword>
<sequence length="236" mass="26439">MVKKIFAILRSLKLTAVLIGYFIITSAVSTFIPQKNSLEGPQPRFFSSPAFLIPVVLFFINLLSCTVFRFRRELKKSKPNFGPDLLHGGLLLFIIAAFLSGFNRIDGSITLSKGQQAILPNGSIIFLDGLEYVQDENGRPQAWKSYLSVIQDREVAIESYPLEVNHPLKVGGFSLYQYSYGVNSEGEYTVLRAVWDPGYAMVVIALFICAAGICITLFVKMKNFHQGRQRPNFQGE</sequence>
<feature type="transmembrane region" description="Helical" evidence="6">
    <location>
        <begin position="85"/>
        <end position="102"/>
    </location>
</feature>
<name>F5YLN8_TREPZ</name>
<accession>F5YLN8</accession>
<evidence type="ECO:0000256" key="5">
    <source>
        <dbReference type="ARBA" id="ARBA00023136"/>
    </source>
</evidence>
<proteinExistence type="predicted"/>
<evidence type="ECO:0000256" key="6">
    <source>
        <dbReference type="SAM" id="Phobius"/>
    </source>
</evidence>
<protein>
    <submittedName>
        <fullName evidence="8">Putative ResB family protein</fullName>
    </submittedName>
</protein>
<evidence type="ECO:0000313" key="9">
    <source>
        <dbReference type="Proteomes" id="UP000009223"/>
    </source>
</evidence>
<feature type="domain" description="ResB-like" evidence="7">
    <location>
        <begin position="81"/>
        <end position="188"/>
    </location>
</feature>
<organism evidence="8 9">
    <name type="scientific">Treponema primitia (strain ATCC BAA-887 / DSM 12427 / ZAS-2)</name>
    <dbReference type="NCBI Taxonomy" id="545694"/>
    <lineage>
        <taxon>Bacteria</taxon>
        <taxon>Pseudomonadati</taxon>
        <taxon>Spirochaetota</taxon>
        <taxon>Spirochaetia</taxon>
        <taxon>Spirochaetales</taxon>
        <taxon>Treponemataceae</taxon>
        <taxon>Treponema</taxon>
    </lineage>
</organism>
<comment type="subcellular location">
    <subcellularLocation>
        <location evidence="1">Membrane</location>
        <topology evidence="1">Multi-pass membrane protein</topology>
    </subcellularLocation>
</comment>
<dbReference type="PANTHER" id="PTHR31566">
    <property type="entry name" value="CYTOCHROME C BIOGENESIS PROTEIN CCS1, CHLOROPLASTIC"/>
    <property type="match status" value="1"/>
</dbReference>
<dbReference type="GO" id="GO:0017004">
    <property type="term" value="P:cytochrome complex assembly"/>
    <property type="evidence" value="ECO:0007669"/>
    <property type="project" value="UniProtKB-KW"/>
</dbReference>
<dbReference type="EMBL" id="CP001843">
    <property type="protein sequence ID" value="AEF84128.1"/>
    <property type="molecule type" value="Genomic_DNA"/>
</dbReference>
<keyword evidence="5 6" id="KW-0472">Membrane</keyword>
<dbReference type="AlphaFoldDB" id="F5YLN8"/>
<dbReference type="InterPro" id="IPR007816">
    <property type="entry name" value="ResB-like_domain"/>
</dbReference>
<evidence type="ECO:0000256" key="4">
    <source>
        <dbReference type="ARBA" id="ARBA00022989"/>
    </source>
</evidence>
<feature type="transmembrane region" description="Helical" evidence="6">
    <location>
        <begin position="12"/>
        <end position="33"/>
    </location>
</feature>